<dbReference type="PANTHER" id="PTHR47706:SF4">
    <property type="entry name" value="NMRA-LIKE DOMAIN-CONTAINING PROTEIN"/>
    <property type="match status" value="1"/>
</dbReference>
<gene>
    <name evidence="5" type="ORF">BO94DRAFT_598936</name>
</gene>
<accession>A0A317WFC4</accession>
<keyword evidence="6" id="KW-1185">Reference proteome</keyword>
<dbReference type="AlphaFoldDB" id="A0A317WFC4"/>
<sequence length="324" mass="35964">MVKIAMAGGSGNVAGEIIDVLVAAKKHEILILSRKVRSHIRDAPTEGSTPGLTWAKADYNNPAQLTQILQGVHTLLSFVTTQDDPTSKVQKNLIDAAIQAGVKRFAPSEWASSGLEHLSWYAYKGETRRYLEELNKDKKVLEYTLFQPGLFVNYLTHPYQSSRHVHSIETPFDFAKRRAILLDGGDDNRLVFTTVQDVANVVARAIDFEGEWPVVGGIRGSSVSIAQLIALGEKLRGGTPFEIERVKAQDLTAGTWETSWVPRLDHPSIPPEQVDSLAKFFASGILLAIPARSFEVSDEWNRLLPDYKVTGIEEFLGDAWREKP</sequence>
<evidence type="ECO:0000313" key="5">
    <source>
        <dbReference type="EMBL" id="PWY83698.1"/>
    </source>
</evidence>
<keyword evidence="3" id="KW-0560">Oxidoreductase</keyword>
<evidence type="ECO:0000256" key="3">
    <source>
        <dbReference type="ARBA" id="ARBA00023002"/>
    </source>
</evidence>
<dbReference type="InterPro" id="IPR036291">
    <property type="entry name" value="NAD(P)-bd_dom_sf"/>
</dbReference>
<dbReference type="Pfam" id="PF05368">
    <property type="entry name" value="NmrA"/>
    <property type="match status" value="1"/>
</dbReference>
<organism evidence="5 6">
    <name type="scientific">Aspergillus sclerotioniger CBS 115572</name>
    <dbReference type="NCBI Taxonomy" id="1450535"/>
    <lineage>
        <taxon>Eukaryota</taxon>
        <taxon>Fungi</taxon>
        <taxon>Dikarya</taxon>
        <taxon>Ascomycota</taxon>
        <taxon>Pezizomycotina</taxon>
        <taxon>Eurotiomycetes</taxon>
        <taxon>Eurotiomycetidae</taxon>
        <taxon>Eurotiales</taxon>
        <taxon>Aspergillaceae</taxon>
        <taxon>Aspergillus</taxon>
        <taxon>Aspergillus subgen. Circumdati</taxon>
    </lineage>
</organism>
<evidence type="ECO:0000256" key="2">
    <source>
        <dbReference type="ARBA" id="ARBA00022857"/>
    </source>
</evidence>
<dbReference type="Gene3D" id="3.90.25.10">
    <property type="entry name" value="UDP-galactose 4-epimerase, domain 1"/>
    <property type="match status" value="1"/>
</dbReference>
<dbReference type="PANTHER" id="PTHR47706">
    <property type="entry name" value="NMRA-LIKE FAMILY PROTEIN"/>
    <property type="match status" value="1"/>
</dbReference>
<dbReference type="GO" id="GO:0016491">
    <property type="term" value="F:oxidoreductase activity"/>
    <property type="evidence" value="ECO:0007669"/>
    <property type="project" value="UniProtKB-KW"/>
</dbReference>
<dbReference type="OrthoDB" id="10000533at2759"/>
<dbReference type="GeneID" id="37118434"/>
<proteinExistence type="inferred from homology"/>
<dbReference type="SUPFAM" id="SSF51735">
    <property type="entry name" value="NAD(P)-binding Rossmann-fold domains"/>
    <property type="match status" value="1"/>
</dbReference>
<dbReference type="EMBL" id="MSFK01000018">
    <property type="protein sequence ID" value="PWY83698.1"/>
    <property type="molecule type" value="Genomic_DNA"/>
</dbReference>
<dbReference type="RefSeq" id="XP_025466166.1">
    <property type="nucleotide sequence ID" value="XM_025616291.1"/>
</dbReference>
<protein>
    <submittedName>
        <fullName evidence="5">NAD(P)-binding protein</fullName>
    </submittedName>
</protein>
<comment type="similarity">
    <text evidence="1">Belongs to the NmrA-type oxidoreductase family. Isoflavone reductase subfamily.</text>
</comment>
<evidence type="ECO:0000313" key="6">
    <source>
        <dbReference type="Proteomes" id="UP000246702"/>
    </source>
</evidence>
<dbReference type="Proteomes" id="UP000246702">
    <property type="component" value="Unassembled WGS sequence"/>
</dbReference>
<dbReference type="InterPro" id="IPR008030">
    <property type="entry name" value="NmrA-like"/>
</dbReference>
<dbReference type="InterPro" id="IPR051609">
    <property type="entry name" value="NmrA/Isoflavone_reductase-like"/>
</dbReference>
<name>A0A317WFC4_9EURO</name>
<reference evidence="5 6" key="1">
    <citation type="submission" date="2016-12" db="EMBL/GenBank/DDBJ databases">
        <title>The genomes of Aspergillus section Nigri reveals drivers in fungal speciation.</title>
        <authorList>
            <consortium name="DOE Joint Genome Institute"/>
            <person name="Vesth T.C."/>
            <person name="Nybo J."/>
            <person name="Theobald S."/>
            <person name="Brandl J."/>
            <person name="Frisvad J.C."/>
            <person name="Nielsen K.F."/>
            <person name="Lyhne E.K."/>
            <person name="Kogle M.E."/>
            <person name="Kuo A."/>
            <person name="Riley R."/>
            <person name="Clum A."/>
            <person name="Nolan M."/>
            <person name="Lipzen A."/>
            <person name="Salamov A."/>
            <person name="Henrissat B."/>
            <person name="Wiebenga A."/>
            <person name="De Vries R.P."/>
            <person name="Grigoriev I.V."/>
            <person name="Mortensen U.H."/>
            <person name="Andersen M.R."/>
            <person name="Baker S.E."/>
        </authorList>
    </citation>
    <scope>NUCLEOTIDE SEQUENCE [LARGE SCALE GENOMIC DNA]</scope>
    <source>
        <strain evidence="5 6">CBS 115572</strain>
    </source>
</reference>
<dbReference type="Gene3D" id="3.40.50.720">
    <property type="entry name" value="NAD(P)-binding Rossmann-like Domain"/>
    <property type="match status" value="1"/>
</dbReference>
<evidence type="ECO:0000259" key="4">
    <source>
        <dbReference type="Pfam" id="PF05368"/>
    </source>
</evidence>
<comment type="caution">
    <text evidence="5">The sequence shown here is derived from an EMBL/GenBank/DDBJ whole genome shotgun (WGS) entry which is preliminary data.</text>
</comment>
<feature type="domain" description="NmrA-like" evidence="4">
    <location>
        <begin position="3"/>
        <end position="234"/>
    </location>
</feature>
<evidence type="ECO:0000256" key="1">
    <source>
        <dbReference type="ARBA" id="ARBA00005725"/>
    </source>
</evidence>
<keyword evidence="2" id="KW-0521">NADP</keyword>